<dbReference type="PANTHER" id="PTHR14732:SF0">
    <property type="entry name" value="RNA POLYMERASE II SUBUNIT B1 CTD PHOSPHATASE RPAP2-RELATED"/>
    <property type="match status" value="1"/>
</dbReference>
<keyword evidence="16" id="KW-1185">Reference proteome</keyword>
<dbReference type="EC" id="3.1.3.16" evidence="12"/>
<gene>
    <name evidence="15" type="ORF">BB558_004272</name>
</gene>
<evidence type="ECO:0000256" key="4">
    <source>
        <dbReference type="ARBA" id="ARBA00022771"/>
    </source>
</evidence>
<evidence type="ECO:0000313" key="16">
    <source>
        <dbReference type="Proteomes" id="UP000245591"/>
    </source>
</evidence>
<feature type="region of interest" description="Disordered" evidence="13">
    <location>
        <begin position="294"/>
        <end position="314"/>
    </location>
</feature>
<evidence type="ECO:0000256" key="3">
    <source>
        <dbReference type="ARBA" id="ARBA00022723"/>
    </source>
</evidence>
<evidence type="ECO:0000256" key="13">
    <source>
        <dbReference type="SAM" id="MobiDB-lite"/>
    </source>
</evidence>
<evidence type="ECO:0000256" key="9">
    <source>
        <dbReference type="ARBA" id="ARBA00047761"/>
    </source>
</evidence>
<evidence type="ECO:0000256" key="2">
    <source>
        <dbReference type="ARBA" id="ARBA00005676"/>
    </source>
</evidence>
<comment type="similarity">
    <text evidence="2 11 12">Belongs to the RPAP2 family.</text>
</comment>
<organism evidence="15 16">
    <name type="scientific">Smittium angustum</name>
    <dbReference type="NCBI Taxonomy" id="133377"/>
    <lineage>
        <taxon>Eukaryota</taxon>
        <taxon>Fungi</taxon>
        <taxon>Fungi incertae sedis</taxon>
        <taxon>Zoopagomycota</taxon>
        <taxon>Kickxellomycotina</taxon>
        <taxon>Harpellomycetes</taxon>
        <taxon>Harpellales</taxon>
        <taxon>Legeriomycetaceae</taxon>
        <taxon>Smittium</taxon>
    </lineage>
</organism>
<feature type="compositionally biased region" description="Basic and acidic residues" evidence="13">
    <location>
        <begin position="294"/>
        <end position="313"/>
    </location>
</feature>
<keyword evidence="3 12" id="KW-0479">Metal-binding</keyword>
<comment type="catalytic activity">
    <reaction evidence="9 12">
        <text>O-phospho-L-seryl-[protein] + H2O = L-seryl-[protein] + phosphate</text>
        <dbReference type="Rhea" id="RHEA:20629"/>
        <dbReference type="Rhea" id="RHEA-COMP:9863"/>
        <dbReference type="Rhea" id="RHEA-COMP:11604"/>
        <dbReference type="ChEBI" id="CHEBI:15377"/>
        <dbReference type="ChEBI" id="CHEBI:29999"/>
        <dbReference type="ChEBI" id="CHEBI:43474"/>
        <dbReference type="ChEBI" id="CHEBI:83421"/>
        <dbReference type="EC" id="3.1.3.16"/>
    </reaction>
</comment>
<dbReference type="InterPro" id="IPR007308">
    <property type="entry name" value="Rtr1/RPAP2_dom"/>
</dbReference>
<dbReference type="Pfam" id="PF04181">
    <property type="entry name" value="RPAP2_Rtr1"/>
    <property type="match status" value="1"/>
</dbReference>
<dbReference type="GO" id="GO:0008420">
    <property type="term" value="F:RNA polymerase II CTD heptapeptide repeat phosphatase activity"/>
    <property type="evidence" value="ECO:0007669"/>
    <property type="project" value="UniProtKB-UniRule"/>
</dbReference>
<evidence type="ECO:0000256" key="8">
    <source>
        <dbReference type="ARBA" id="ARBA00023242"/>
    </source>
</evidence>
<dbReference type="AlphaFoldDB" id="A0A2U1J3N0"/>
<comment type="caution">
    <text evidence="15">The sequence shown here is derived from an EMBL/GenBank/DDBJ whole genome shotgun (WGS) entry which is preliminary data.</text>
</comment>
<feature type="compositionally biased region" description="Polar residues" evidence="13">
    <location>
        <begin position="528"/>
        <end position="546"/>
    </location>
</feature>
<keyword evidence="4 12" id="KW-0863">Zinc-finger</keyword>
<dbReference type="InterPro" id="IPR038534">
    <property type="entry name" value="Rtr1/RPAP2_sf"/>
</dbReference>
<dbReference type="PROSITE" id="PS51479">
    <property type="entry name" value="ZF_RTR1"/>
    <property type="match status" value="1"/>
</dbReference>
<evidence type="ECO:0000313" key="15">
    <source>
        <dbReference type="EMBL" id="PVZ99691.1"/>
    </source>
</evidence>
<dbReference type="PANTHER" id="PTHR14732">
    <property type="entry name" value="RNA POLYMERASE II SUBUNIT B1 CTD PHOSPHATASE RPAP2-RELATED"/>
    <property type="match status" value="1"/>
</dbReference>
<evidence type="ECO:0000256" key="1">
    <source>
        <dbReference type="ARBA" id="ARBA00004123"/>
    </source>
</evidence>
<protein>
    <recommendedName>
        <fullName evidence="12">RNA polymerase II subunit B1 CTD phosphatase RPAP2 homolog</fullName>
        <ecNumber evidence="12">3.1.3.16</ecNumber>
    </recommendedName>
</protein>
<dbReference type="GO" id="GO:0005634">
    <property type="term" value="C:nucleus"/>
    <property type="evidence" value="ECO:0007669"/>
    <property type="project" value="UniProtKB-SubCell"/>
</dbReference>
<dbReference type="GO" id="GO:0005737">
    <property type="term" value="C:cytoplasm"/>
    <property type="evidence" value="ECO:0007669"/>
    <property type="project" value="TreeGrafter"/>
</dbReference>
<keyword evidence="6 12" id="KW-0862">Zinc</keyword>
<name>A0A2U1J3N0_SMIAN</name>
<dbReference type="Proteomes" id="UP000245591">
    <property type="component" value="Unassembled WGS sequence"/>
</dbReference>
<dbReference type="InterPro" id="IPR039693">
    <property type="entry name" value="Rtr1/RPAP2"/>
</dbReference>
<evidence type="ECO:0000256" key="5">
    <source>
        <dbReference type="ARBA" id="ARBA00022801"/>
    </source>
</evidence>
<feature type="region of interest" description="Disordered" evidence="13">
    <location>
        <begin position="525"/>
        <end position="546"/>
    </location>
</feature>
<keyword evidence="5 12" id="KW-0378">Hydrolase</keyword>
<comment type="catalytic activity">
    <reaction evidence="10 12">
        <text>O-phospho-L-threonyl-[protein] + H2O = L-threonyl-[protein] + phosphate</text>
        <dbReference type="Rhea" id="RHEA:47004"/>
        <dbReference type="Rhea" id="RHEA-COMP:11060"/>
        <dbReference type="Rhea" id="RHEA-COMP:11605"/>
        <dbReference type="ChEBI" id="CHEBI:15377"/>
        <dbReference type="ChEBI" id="CHEBI:30013"/>
        <dbReference type="ChEBI" id="CHEBI:43474"/>
        <dbReference type="ChEBI" id="CHEBI:61977"/>
        <dbReference type="EC" id="3.1.3.16"/>
    </reaction>
</comment>
<dbReference type="GO" id="GO:0008270">
    <property type="term" value="F:zinc ion binding"/>
    <property type="evidence" value="ECO:0007669"/>
    <property type="project" value="UniProtKB-KW"/>
</dbReference>
<feature type="domain" description="RTR1-type" evidence="14">
    <location>
        <begin position="90"/>
        <end position="172"/>
    </location>
</feature>
<sequence>MESVSDKISNLVDTITNKSGNETLIRQRKAEESKKTRKISAENAKKRRVIVEKKKRAIKDSLEIRKKYDGLMFLWQQKLIESCSSLSLEQAVRYLSVTSYDEVVIERNTQNLCGYPICQNKIKHTEAQYTISFSSQQVLKVDNQNVFCCKGCMIASKYYKAQIPIDPPYLRSRNESIEIKILPAQYSPERVQERKTLDGNIEWYKNKMLDDFKSKLTVNSKTNFEIVENNSNPSNSIREKVETTENFIGKAKEKIDGFQEKFINNDTPFKEPVFEHKVDSSLAGDINDIKAKDTNFKDKQNHQNTKDDYEKNINSDSSFDEEWWEVDDSDENENSKVPKYSDDYMKETDNVKSKRNNKKPVNVFDELSFFGKTWLLLDNLCTTKTSDFLVSLSDTNYSLTEIVNKFQDDLKETRKQGSNNMEVGDITQNNGKQDEIEGLMDVDRHDDNIIQLKQRKIFSDAVKKEIIYMKRFVFIYPDLEELMGIAIFTFSVNNKSAIVNIKSMRFILISLIYALLKSRNSLGEVDTSKNSTNNGNVDNNKQNSDYDQMNVSENTYMYENRNEYEIGMTRYVKNAKSLMFLLEKFGLDYSEVVFLSKRFTSTF</sequence>
<dbReference type="EMBL" id="MBFU01000400">
    <property type="protein sequence ID" value="PVZ99691.1"/>
    <property type="molecule type" value="Genomic_DNA"/>
</dbReference>
<keyword evidence="8 12" id="KW-0539">Nucleus</keyword>
<evidence type="ECO:0000259" key="14">
    <source>
        <dbReference type="PROSITE" id="PS51479"/>
    </source>
</evidence>
<evidence type="ECO:0000256" key="6">
    <source>
        <dbReference type="ARBA" id="ARBA00022833"/>
    </source>
</evidence>
<evidence type="ECO:0000256" key="7">
    <source>
        <dbReference type="ARBA" id="ARBA00022912"/>
    </source>
</evidence>
<proteinExistence type="inferred from homology"/>
<evidence type="ECO:0000256" key="10">
    <source>
        <dbReference type="ARBA" id="ARBA00048336"/>
    </source>
</evidence>
<comment type="subcellular location">
    <subcellularLocation>
        <location evidence="1 12">Nucleus</location>
    </subcellularLocation>
</comment>
<comment type="function">
    <text evidence="12">Putative RNA polymerase II subunit B1 C-terminal domain (CTD) phosphatase involved in RNA polymerase II transcription regulation.</text>
</comment>
<keyword evidence="7 12" id="KW-0904">Protein phosphatase</keyword>
<reference evidence="15 16" key="1">
    <citation type="journal article" date="2018" name="MBio">
        <title>Comparative Genomics Reveals the Core Gene Toolbox for the Fungus-Insect Symbiosis.</title>
        <authorList>
            <person name="Wang Y."/>
            <person name="Stata M."/>
            <person name="Wang W."/>
            <person name="Stajich J.E."/>
            <person name="White M.M."/>
            <person name="Moncalvo J.M."/>
        </authorList>
    </citation>
    <scope>NUCLEOTIDE SEQUENCE [LARGE SCALE GENOMIC DNA]</scope>
    <source>
        <strain evidence="15 16">AUS-126-30</strain>
    </source>
</reference>
<dbReference type="Gene3D" id="1.25.40.820">
    <property type="match status" value="1"/>
</dbReference>
<accession>A0A2U1J3N0</accession>
<evidence type="ECO:0000256" key="11">
    <source>
        <dbReference type="PROSITE-ProRule" id="PRU00812"/>
    </source>
</evidence>
<evidence type="ECO:0000256" key="12">
    <source>
        <dbReference type="RuleBase" id="RU367080"/>
    </source>
</evidence>
<dbReference type="GO" id="GO:0043175">
    <property type="term" value="F:RNA polymerase core enzyme binding"/>
    <property type="evidence" value="ECO:0007669"/>
    <property type="project" value="UniProtKB-UniRule"/>
</dbReference>